<keyword evidence="2" id="KW-1185">Reference proteome</keyword>
<dbReference type="EMBL" id="CP143818">
    <property type="protein sequence ID" value="WVO25080.1"/>
    <property type="molecule type" value="Genomic_DNA"/>
</dbReference>
<evidence type="ECO:0000313" key="2">
    <source>
        <dbReference type="Proteomes" id="UP001432216"/>
    </source>
</evidence>
<dbReference type="GeneID" id="89993234"/>
<protein>
    <submittedName>
        <fullName evidence="1">Uncharacterized protein</fullName>
    </submittedName>
</protein>
<accession>A0ABZ2B8I2</accession>
<gene>
    <name evidence="1" type="ORF">IAS62_006466</name>
</gene>
<proteinExistence type="predicted"/>
<organism evidence="1 2">
    <name type="scientific">Cryptococcus decagattii</name>
    <dbReference type="NCBI Taxonomy" id="1859122"/>
    <lineage>
        <taxon>Eukaryota</taxon>
        <taxon>Fungi</taxon>
        <taxon>Dikarya</taxon>
        <taxon>Basidiomycota</taxon>
        <taxon>Agaricomycotina</taxon>
        <taxon>Tremellomycetes</taxon>
        <taxon>Tremellales</taxon>
        <taxon>Cryptococcaceae</taxon>
        <taxon>Cryptococcus</taxon>
        <taxon>Cryptococcus gattii species complex</taxon>
    </lineage>
</organism>
<sequence>MSAIPRMLSIAREEATVLTTELATAARTTATEGLAAEARTASEAMSPAAVRQAAEMSAKESSEGPLLSHHLSHTTTFESTNLPSLSINSTAIPSITPSATSNTIGTIVGQALEKDLGVTLKEAMSNAAGTGLEGQVDHFTDATKTLMKGRAPGEAVRLA</sequence>
<evidence type="ECO:0000313" key="1">
    <source>
        <dbReference type="EMBL" id="WVO25080.1"/>
    </source>
</evidence>
<reference evidence="1 2" key="1">
    <citation type="submission" date="2024-01" db="EMBL/GenBank/DDBJ databases">
        <title>Comparative genomics of Cryptococcus and Kwoniella reveals pathogenesis evolution and contrasting modes of karyotype evolution via chromosome fusion or intercentromeric recombination.</title>
        <authorList>
            <person name="Coelho M.A."/>
            <person name="David-Palma M."/>
            <person name="Shea T."/>
            <person name="Bowers K."/>
            <person name="McGinley-Smith S."/>
            <person name="Mohammad A.W."/>
            <person name="Gnirke A."/>
            <person name="Yurkov A.M."/>
            <person name="Nowrousian M."/>
            <person name="Sun S."/>
            <person name="Cuomo C.A."/>
            <person name="Heitman J."/>
        </authorList>
    </citation>
    <scope>NUCLEOTIDE SEQUENCE [LARGE SCALE GENOMIC DNA]</scope>
    <source>
        <strain evidence="1 2">7685027</strain>
    </source>
</reference>
<dbReference type="RefSeq" id="XP_064724319.1">
    <property type="nucleotide sequence ID" value="XM_064868247.1"/>
</dbReference>
<name>A0ABZ2B8I2_9TREE</name>
<dbReference type="Proteomes" id="UP001432216">
    <property type="component" value="Chromosome 13"/>
</dbReference>